<evidence type="ECO:0000313" key="7">
    <source>
        <dbReference type="Proteomes" id="UP000268048"/>
    </source>
</evidence>
<dbReference type="PRINTS" id="PR00455">
    <property type="entry name" value="HTHTETR"/>
</dbReference>
<evidence type="ECO:0000256" key="4">
    <source>
        <dbReference type="PROSITE-ProRule" id="PRU00335"/>
    </source>
</evidence>
<name>A0A3G7TQC4_9PSED</name>
<accession>A0A3G7TQC4</accession>
<dbReference type="GO" id="GO:0003677">
    <property type="term" value="F:DNA binding"/>
    <property type="evidence" value="ECO:0007669"/>
    <property type="project" value="UniProtKB-UniRule"/>
</dbReference>
<evidence type="ECO:0000259" key="5">
    <source>
        <dbReference type="PROSITE" id="PS50977"/>
    </source>
</evidence>
<gene>
    <name evidence="6" type="ORF">C4K04_3635</name>
</gene>
<dbReference type="SUPFAM" id="SSF48498">
    <property type="entry name" value="Tetracyclin repressor-like, C-terminal domain"/>
    <property type="match status" value="1"/>
</dbReference>
<dbReference type="Pfam" id="PF00440">
    <property type="entry name" value="TetR_N"/>
    <property type="match status" value="1"/>
</dbReference>
<dbReference type="Gene3D" id="1.10.10.60">
    <property type="entry name" value="Homeodomain-like"/>
    <property type="match status" value="1"/>
</dbReference>
<evidence type="ECO:0000313" key="6">
    <source>
        <dbReference type="EMBL" id="AZE49305.1"/>
    </source>
</evidence>
<feature type="DNA-binding region" description="H-T-H motif" evidence="4">
    <location>
        <begin position="29"/>
        <end position="48"/>
    </location>
</feature>
<protein>
    <submittedName>
        <fullName evidence="6">Transcriptional regulator, TetR family</fullName>
    </submittedName>
</protein>
<dbReference type="InterPro" id="IPR011075">
    <property type="entry name" value="TetR_C"/>
</dbReference>
<dbReference type="Proteomes" id="UP000268048">
    <property type="component" value="Chromosome"/>
</dbReference>
<proteinExistence type="predicted"/>
<evidence type="ECO:0000256" key="1">
    <source>
        <dbReference type="ARBA" id="ARBA00023015"/>
    </source>
</evidence>
<sequence>MAGVRQFDEEKVLSAVLDVFWRKGWQSTSMTDLADAAEVQRGSLYHAYGGKEALFLLAFEAYATRFLGNAAKALEAADAETALRQFFQVAISNMTSGTPPKGCLTTKTATDVDTIGPRIQQRLRELLDALQLTISTALSAEPIQGDLALAPAEAAQVMVTFTRGLAVMERIYQEPERLRSTADSLVRMLVPSVRARA</sequence>
<feature type="domain" description="HTH tetR-type" evidence="5">
    <location>
        <begin position="6"/>
        <end position="66"/>
    </location>
</feature>
<reference evidence="6 7" key="1">
    <citation type="submission" date="2018-03" db="EMBL/GenBank/DDBJ databases">
        <title>Diversity of phytobeneficial traits revealed by whole-genome analysis of worldwide-isolated phenazine-producing Pseudomonas spp.</title>
        <authorList>
            <person name="Biessy A."/>
            <person name="Novinscak A."/>
            <person name="Blom J."/>
            <person name="Leger G."/>
            <person name="Thomashow L.S."/>
            <person name="Cazorla F.M."/>
            <person name="Josic D."/>
            <person name="Filion M."/>
        </authorList>
    </citation>
    <scope>NUCLEOTIDE SEQUENCE [LARGE SCALE GENOMIC DNA]</scope>
    <source>
        <strain evidence="6 7">B25</strain>
    </source>
</reference>
<keyword evidence="1" id="KW-0805">Transcription regulation</keyword>
<dbReference type="InterPro" id="IPR001647">
    <property type="entry name" value="HTH_TetR"/>
</dbReference>
<dbReference type="EMBL" id="CP027753">
    <property type="protein sequence ID" value="AZE49305.1"/>
    <property type="molecule type" value="Genomic_DNA"/>
</dbReference>
<dbReference type="PROSITE" id="PS50977">
    <property type="entry name" value="HTH_TETR_2"/>
    <property type="match status" value="1"/>
</dbReference>
<organism evidence="6 7">
    <name type="scientific">Pseudomonas chlororaphis</name>
    <dbReference type="NCBI Taxonomy" id="587753"/>
    <lineage>
        <taxon>Bacteria</taxon>
        <taxon>Pseudomonadati</taxon>
        <taxon>Pseudomonadota</taxon>
        <taxon>Gammaproteobacteria</taxon>
        <taxon>Pseudomonadales</taxon>
        <taxon>Pseudomonadaceae</taxon>
        <taxon>Pseudomonas</taxon>
    </lineage>
</organism>
<dbReference type="Pfam" id="PF16925">
    <property type="entry name" value="TetR_C_13"/>
    <property type="match status" value="1"/>
</dbReference>
<dbReference type="InterPro" id="IPR009057">
    <property type="entry name" value="Homeodomain-like_sf"/>
</dbReference>
<dbReference type="SUPFAM" id="SSF46689">
    <property type="entry name" value="Homeodomain-like"/>
    <property type="match status" value="1"/>
</dbReference>
<keyword evidence="3" id="KW-0804">Transcription</keyword>
<dbReference type="InterPro" id="IPR036271">
    <property type="entry name" value="Tet_transcr_reg_TetR-rel_C_sf"/>
</dbReference>
<evidence type="ECO:0000256" key="3">
    <source>
        <dbReference type="ARBA" id="ARBA00023163"/>
    </source>
</evidence>
<dbReference type="PANTHER" id="PTHR47506">
    <property type="entry name" value="TRANSCRIPTIONAL REGULATORY PROTEIN"/>
    <property type="match status" value="1"/>
</dbReference>
<dbReference type="PANTHER" id="PTHR47506:SF1">
    <property type="entry name" value="HTH-TYPE TRANSCRIPTIONAL REGULATOR YJDC"/>
    <property type="match status" value="1"/>
</dbReference>
<dbReference type="AlphaFoldDB" id="A0A3G7TQC4"/>
<evidence type="ECO:0000256" key="2">
    <source>
        <dbReference type="ARBA" id="ARBA00023125"/>
    </source>
</evidence>
<dbReference type="Gene3D" id="1.10.357.10">
    <property type="entry name" value="Tetracycline Repressor, domain 2"/>
    <property type="match status" value="1"/>
</dbReference>
<keyword evidence="2 4" id="KW-0238">DNA-binding</keyword>